<comment type="subcellular location">
    <subcellularLocation>
        <location evidence="2">Nucleus</location>
    </subcellularLocation>
</comment>
<dbReference type="InterPro" id="IPR020084">
    <property type="entry name" value="NUDIX_hydrolase_CS"/>
</dbReference>
<dbReference type="GO" id="GO:0008413">
    <property type="term" value="F:8-oxo-7,8-dihydroguanosine triphosphate pyrophosphatase activity"/>
    <property type="evidence" value="ECO:0007669"/>
    <property type="project" value="InterPro"/>
</dbReference>
<evidence type="ECO:0000256" key="23">
    <source>
        <dbReference type="ARBA" id="ARBA00053094"/>
    </source>
</evidence>
<evidence type="ECO:0000256" key="22">
    <source>
        <dbReference type="ARBA" id="ARBA00049032"/>
    </source>
</evidence>
<dbReference type="Proteomes" id="UP001140094">
    <property type="component" value="Unassembled WGS sequence"/>
</dbReference>
<evidence type="ECO:0000256" key="8">
    <source>
        <dbReference type="ARBA" id="ARBA00023242"/>
    </source>
</evidence>
<evidence type="ECO:0000256" key="4">
    <source>
        <dbReference type="ARBA" id="ARBA00011245"/>
    </source>
</evidence>
<comment type="caution">
    <text evidence="25">The sequence shown here is derived from an EMBL/GenBank/DDBJ whole genome shotgun (WGS) entry which is preliminary data.</text>
</comment>
<name>A0A9W8LQR5_9FUNG</name>
<evidence type="ECO:0000256" key="3">
    <source>
        <dbReference type="ARBA" id="ARBA00005582"/>
    </source>
</evidence>
<evidence type="ECO:0000256" key="16">
    <source>
        <dbReference type="ARBA" id="ARBA00030634"/>
    </source>
</evidence>
<dbReference type="PROSITE" id="PS00893">
    <property type="entry name" value="NUDIX_BOX"/>
    <property type="match status" value="1"/>
</dbReference>
<evidence type="ECO:0000256" key="2">
    <source>
        <dbReference type="ARBA" id="ARBA00004123"/>
    </source>
</evidence>
<dbReference type="PANTHER" id="PTHR43758">
    <property type="entry name" value="7,8-DIHYDRO-8-OXOGUANINE TRIPHOSPHATASE"/>
    <property type="match status" value="1"/>
</dbReference>
<sequence length="173" mass="19484">MTTTKPPPRLYTVIFPIEGSGSGQRVLLGLKKRGMGKGLWNGFGGKLEPGETLDDCAHRELQEECGLEAKDLCYVGVLFMICSHHDDLTIFVYTARDLVGSVVESDEMAPQWFTTDKLPYDGCHREARLWWPTMLNGSLFVARFVFTQDDCIQHNIEHVDRARLTQLLSQPGP</sequence>
<comment type="catalytic activity">
    <reaction evidence="22">
        <text>N(6)-methyl-dATP + H2O = N(6)-methyl-dAMP + diphosphate + H(+)</text>
        <dbReference type="Rhea" id="RHEA:67604"/>
        <dbReference type="ChEBI" id="CHEBI:15377"/>
        <dbReference type="ChEBI" id="CHEBI:15378"/>
        <dbReference type="ChEBI" id="CHEBI:33019"/>
        <dbReference type="ChEBI" id="CHEBI:169976"/>
        <dbReference type="ChEBI" id="CHEBI:172872"/>
    </reaction>
    <physiologicalReaction direction="left-to-right" evidence="22">
        <dbReference type="Rhea" id="RHEA:67605"/>
    </physiologicalReaction>
</comment>
<dbReference type="GO" id="GO:0042262">
    <property type="term" value="P:DNA protection"/>
    <property type="evidence" value="ECO:0007669"/>
    <property type="project" value="InterPro"/>
</dbReference>
<feature type="domain" description="Nudix hydrolase" evidence="24">
    <location>
        <begin position="7"/>
        <end position="136"/>
    </location>
</feature>
<evidence type="ECO:0000256" key="21">
    <source>
        <dbReference type="ARBA" id="ARBA00048894"/>
    </source>
</evidence>
<evidence type="ECO:0000256" key="13">
    <source>
        <dbReference type="ARBA" id="ARBA00026103"/>
    </source>
</evidence>
<dbReference type="PANTHER" id="PTHR43758:SF2">
    <property type="entry name" value="OXIDIZED PURINE NUCLEOSIDE TRIPHOSPHATE HYDROLASE"/>
    <property type="match status" value="1"/>
</dbReference>
<comment type="catalytic activity">
    <reaction evidence="12">
        <text>2-oxo-ATP + H2O = 2-oxo-AMP + diphosphate + H(+)</text>
        <dbReference type="Rhea" id="RHEA:67392"/>
        <dbReference type="ChEBI" id="CHEBI:15377"/>
        <dbReference type="ChEBI" id="CHEBI:15378"/>
        <dbReference type="ChEBI" id="CHEBI:33019"/>
        <dbReference type="ChEBI" id="CHEBI:71395"/>
        <dbReference type="ChEBI" id="CHEBI:172878"/>
    </reaction>
    <physiologicalReaction direction="left-to-right" evidence="12">
        <dbReference type="Rhea" id="RHEA:67393"/>
    </physiologicalReaction>
</comment>
<keyword evidence="5" id="KW-0479">Metal-binding</keyword>
<comment type="subunit">
    <text evidence="4">Monomer.</text>
</comment>
<dbReference type="CDD" id="cd03427">
    <property type="entry name" value="NUDIX_MTH1_Nudt1"/>
    <property type="match status" value="1"/>
</dbReference>
<evidence type="ECO:0000256" key="15">
    <source>
        <dbReference type="ARBA" id="ARBA00029673"/>
    </source>
</evidence>
<evidence type="ECO:0000256" key="9">
    <source>
        <dbReference type="ARBA" id="ARBA00024448"/>
    </source>
</evidence>
<dbReference type="InterPro" id="IPR000086">
    <property type="entry name" value="NUDIX_hydrolase_dom"/>
</dbReference>
<evidence type="ECO:0000256" key="5">
    <source>
        <dbReference type="ARBA" id="ARBA00022723"/>
    </source>
</evidence>
<evidence type="ECO:0000256" key="12">
    <source>
        <dbReference type="ARBA" id="ARBA00024596"/>
    </source>
</evidence>
<dbReference type="AlphaFoldDB" id="A0A9W8LQR5"/>
<evidence type="ECO:0000256" key="11">
    <source>
        <dbReference type="ARBA" id="ARBA00024486"/>
    </source>
</evidence>
<reference evidence="25" key="1">
    <citation type="submission" date="2022-07" db="EMBL/GenBank/DDBJ databases">
        <title>Phylogenomic reconstructions and comparative analyses of Kickxellomycotina fungi.</title>
        <authorList>
            <person name="Reynolds N.K."/>
            <person name="Stajich J.E."/>
            <person name="Barry K."/>
            <person name="Grigoriev I.V."/>
            <person name="Crous P."/>
            <person name="Smith M.E."/>
        </authorList>
    </citation>
    <scope>NUCLEOTIDE SEQUENCE</scope>
    <source>
        <strain evidence="25">NRRL 1565</strain>
    </source>
</reference>
<dbReference type="EC" id="3.6.1.56" evidence="13"/>
<evidence type="ECO:0000256" key="1">
    <source>
        <dbReference type="ARBA" id="ARBA00001946"/>
    </source>
</evidence>
<evidence type="ECO:0000256" key="14">
    <source>
        <dbReference type="ARBA" id="ARBA00026218"/>
    </source>
</evidence>
<comment type="catalytic activity">
    <reaction evidence="20">
        <text>N(6)-methyl-ATP + H2O = N(6)-methyl-AMP + diphosphate + H(+)</text>
        <dbReference type="Rhea" id="RHEA:67608"/>
        <dbReference type="ChEBI" id="CHEBI:15377"/>
        <dbReference type="ChEBI" id="CHEBI:15378"/>
        <dbReference type="ChEBI" id="CHEBI:33019"/>
        <dbReference type="ChEBI" id="CHEBI:144842"/>
        <dbReference type="ChEBI" id="CHEBI:172873"/>
    </reaction>
    <physiologicalReaction direction="left-to-right" evidence="20">
        <dbReference type="Rhea" id="RHEA:67609"/>
    </physiologicalReaction>
</comment>
<dbReference type="PRINTS" id="PR01403">
    <property type="entry name" value="8OXTPHPHTASE"/>
</dbReference>
<dbReference type="GO" id="GO:0005737">
    <property type="term" value="C:cytoplasm"/>
    <property type="evidence" value="ECO:0007669"/>
    <property type="project" value="TreeGrafter"/>
</dbReference>
<comment type="cofactor">
    <cofactor evidence="1">
        <name>Mg(2+)</name>
        <dbReference type="ChEBI" id="CHEBI:18420"/>
    </cofactor>
</comment>
<dbReference type="EMBL" id="JANBUO010002901">
    <property type="protein sequence ID" value="KAJ2793443.1"/>
    <property type="molecule type" value="Genomic_DNA"/>
</dbReference>
<dbReference type="InterPro" id="IPR015797">
    <property type="entry name" value="NUDIX_hydrolase-like_dom_sf"/>
</dbReference>
<evidence type="ECO:0000256" key="10">
    <source>
        <dbReference type="ARBA" id="ARBA00024459"/>
    </source>
</evidence>
<comment type="catalytic activity">
    <reaction evidence="21">
        <text>O(6)-methyl-dGTP + H2O = O(6)-methyl-dGMP + diphosphate + H(+)</text>
        <dbReference type="Rhea" id="RHEA:67600"/>
        <dbReference type="ChEBI" id="CHEBI:15377"/>
        <dbReference type="ChEBI" id="CHEBI:15378"/>
        <dbReference type="ChEBI" id="CHEBI:33019"/>
        <dbReference type="ChEBI" id="CHEBI:169974"/>
        <dbReference type="ChEBI" id="CHEBI:169975"/>
    </reaction>
    <physiologicalReaction direction="left-to-right" evidence="21">
        <dbReference type="Rhea" id="RHEA:67601"/>
    </physiologicalReaction>
</comment>
<keyword evidence="26" id="KW-1185">Reference proteome</keyword>
<dbReference type="OrthoDB" id="447842at2759"/>
<proteinExistence type="inferred from homology"/>
<evidence type="ECO:0000259" key="24">
    <source>
        <dbReference type="PROSITE" id="PS51462"/>
    </source>
</evidence>
<evidence type="ECO:0000256" key="18">
    <source>
        <dbReference type="ARBA" id="ARBA00031927"/>
    </source>
</evidence>
<comment type="function">
    <text evidence="23">Oxidized purine nucleoside triphosphate hydrolase which is a prominent sanitizer of the oxidized nucleotide pool. Catalyzes the hydrolysis of 2-oxo-dATP (2-hydroxy-dATP) into 2-oxo-dAMP. Also has a significant hydrolase activity toward 2-oxo-ATP, 8-oxo-dGTP and 8-oxo-dATP. Through the hydrolysis of oxidized purine nucleoside triphosphates, prevents their incorporation into DNA and the subsequent transversions A:T to C:G and G:C to T:A. Also catalyzes the hydrolysis of methylated purine nucleoside triphosphate preventing their integration into DNA. Through this antimutagenic activity protects cells from oxidative stress.</text>
</comment>
<dbReference type="GO" id="GO:0005634">
    <property type="term" value="C:nucleus"/>
    <property type="evidence" value="ECO:0007669"/>
    <property type="project" value="UniProtKB-SubCell"/>
</dbReference>
<organism evidence="25 26">
    <name type="scientific">Coemansia guatemalensis</name>
    <dbReference type="NCBI Taxonomy" id="2761395"/>
    <lineage>
        <taxon>Eukaryota</taxon>
        <taxon>Fungi</taxon>
        <taxon>Fungi incertae sedis</taxon>
        <taxon>Zoopagomycota</taxon>
        <taxon>Kickxellomycotina</taxon>
        <taxon>Kickxellomycetes</taxon>
        <taxon>Kickxellales</taxon>
        <taxon>Kickxellaceae</taxon>
        <taxon>Coemansia</taxon>
    </lineage>
</organism>
<protein>
    <recommendedName>
        <fullName evidence="14">Oxidized purine nucleoside triphosphate hydrolase</fullName>
        <ecNumber evidence="13">3.6.1.56</ecNumber>
    </recommendedName>
    <alternativeName>
        <fullName evidence="18">2-hydroxy-dATP diphosphatase</fullName>
    </alternativeName>
    <alternativeName>
        <fullName evidence="17">7,8-dihydro-8-oxoguanine triphosphatase</fullName>
    </alternativeName>
    <alternativeName>
        <fullName evidence="16">8-oxo-dGTPase</fullName>
    </alternativeName>
    <alternativeName>
        <fullName evidence="19">Methylated purine nucleoside triphosphate hydrolase</fullName>
    </alternativeName>
    <alternativeName>
        <fullName evidence="15">Nucleoside diphosphate-linked moiety X motif 1</fullName>
    </alternativeName>
</protein>
<evidence type="ECO:0000256" key="17">
    <source>
        <dbReference type="ARBA" id="ARBA00030682"/>
    </source>
</evidence>
<evidence type="ECO:0000256" key="7">
    <source>
        <dbReference type="ARBA" id="ARBA00022842"/>
    </source>
</evidence>
<keyword evidence="8" id="KW-0539">Nucleus</keyword>
<comment type="catalytic activity">
    <reaction evidence="11">
        <text>8-oxo-dGTP + H2O = 8-oxo-dGMP + diphosphate + H(+)</text>
        <dbReference type="Rhea" id="RHEA:31575"/>
        <dbReference type="ChEBI" id="CHEBI:15377"/>
        <dbReference type="ChEBI" id="CHEBI:15378"/>
        <dbReference type="ChEBI" id="CHEBI:33019"/>
        <dbReference type="ChEBI" id="CHEBI:63224"/>
        <dbReference type="ChEBI" id="CHEBI:77896"/>
    </reaction>
    <physiologicalReaction direction="left-to-right" evidence="11">
        <dbReference type="Rhea" id="RHEA:31576"/>
    </physiologicalReaction>
</comment>
<keyword evidence="6 25" id="KW-0378">Hydrolase</keyword>
<dbReference type="InterPro" id="IPR003563">
    <property type="entry name" value="8ODP"/>
</dbReference>
<comment type="catalytic activity">
    <reaction evidence="9">
        <text>8-oxo-dATP + H2O = 8-oxo-dAMP + diphosphate + H(+)</text>
        <dbReference type="Rhea" id="RHEA:65396"/>
        <dbReference type="ChEBI" id="CHEBI:15377"/>
        <dbReference type="ChEBI" id="CHEBI:15378"/>
        <dbReference type="ChEBI" id="CHEBI:33019"/>
        <dbReference type="ChEBI" id="CHEBI:71361"/>
        <dbReference type="ChEBI" id="CHEBI:172871"/>
    </reaction>
    <physiologicalReaction direction="left-to-right" evidence="9">
        <dbReference type="Rhea" id="RHEA:65397"/>
    </physiologicalReaction>
</comment>
<dbReference type="GO" id="GO:0046872">
    <property type="term" value="F:metal ion binding"/>
    <property type="evidence" value="ECO:0007669"/>
    <property type="project" value="UniProtKB-KW"/>
</dbReference>
<dbReference type="PROSITE" id="PS51462">
    <property type="entry name" value="NUDIX"/>
    <property type="match status" value="1"/>
</dbReference>
<keyword evidence="7" id="KW-0460">Magnesium</keyword>
<dbReference type="Gene3D" id="3.90.79.10">
    <property type="entry name" value="Nucleoside Triphosphate Pyrophosphohydrolase"/>
    <property type="match status" value="1"/>
</dbReference>
<evidence type="ECO:0000256" key="19">
    <source>
        <dbReference type="ARBA" id="ARBA00032071"/>
    </source>
</evidence>
<comment type="catalytic activity">
    <reaction evidence="10">
        <text>2-oxo-dATP + H2O = 2-oxo-dAMP + diphosphate + H(+)</text>
        <dbReference type="Rhea" id="RHEA:31583"/>
        <dbReference type="ChEBI" id="CHEBI:15377"/>
        <dbReference type="ChEBI" id="CHEBI:15378"/>
        <dbReference type="ChEBI" id="CHEBI:33019"/>
        <dbReference type="ChEBI" id="CHEBI:63212"/>
        <dbReference type="ChEBI" id="CHEBI:77897"/>
        <dbReference type="EC" id="3.6.1.56"/>
    </reaction>
    <physiologicalReaction direction="left-to-right" evidence="10">
        <dbReference type="Rhea" id="RHEA:31584"/>
    </physiologicalReaction>
</comment>
<evidence type="ECO:0000256" key="20">
    <source>
        <dbReference type="ARBA" id="ARBA00048002"/>
    </source>
</evidence>
<comment type="similarity">
    <text evidence="3">Belongs to the Nudix hydrolase family.</text>
</comment>
<dbReference type="SUPFAM" id="SSF55811">
    <property type="entry name" value="Nudix"/>
    <property type="match status" value="1"/>
</dbReference>
<dbReference type="Pfam" id="PF00293">
    <property type="entry name" value="NUDIX"/>
    <property type="match status" value="1"/>
</dbReference>
<dbReference type="GO" id="GO:0008828">
    <property type="term" value="F:dATP diphosphatase activity"/>
    <property type="evidence" value="ECO:0007669"/>
    <property type="project" value="UniProtKB-EC"/>
</dbReference>
<evidence type="ECO:0000313" key="25">
    <source>
        <dbReference type="EMBL" id="KAJ2793443.1"/>
    </source>
</evidence>
<accession>A0A9W8LQR5</accession>
<evidence type="ECO:0000313" key="26">
    <source>
        <dbReference type="Proteomes" id="UP001140094"/>
    </source>
</evidence>
<gene>
    <name evidence="25" type="primary">NUDT1</name>
    <name evidence="25" type="ORF">H4R20_006539</name>
</gene>
<evidence type="ECO:0000256" key="6">
    <source>
        <dbReference type="ARBA" id="ARBA00022801"/>
    </source>
</evidence>